<feature type="domain" description="N-acetyltransferase" evidence="1">
    <location>
        <begin position="61"/>
        <end position="198"/>
    </location>
</feature>
<keyword evidence="3" id="KW-1185">Reference proteome</keyword>
<dbReference type="InterPro" id="IPR016181">
    <property type="entry name" value="Acyl_CoA_acyltransferase"/>
</dbReference>
<protein>
    <submittedName>
        <fullName evidence="2">Protein N-acetyltransferase, RimJ/RimL family</fullName>
    </submittedName>
</protein>
<dbReference type="Pfam" id="PF13302">
    <property type="entry name" value="Acetyltransf_3"/>
    <property type="match status" value="1"/>
</dbReference>
<dbReference type="EMBL" id="FNHW01000001">
    <property type="protein sequence ID" value="SDM99953.1"/>
    <property type="molecule type" value="Genomic_DNA"/>
</dbReference>
<sequence>MIKKDIPCYIDSYYDKYSTSIFEMEGGMRYMSMFEMNLERLYIRDILTSDAGVIAHWKSDPLFRKMSTGSMTIINEGNQRQDIEKSLVHPNETYVMVMEKKSGKPVGYIRFNWMGSNQRFGWLRFGLGEERGKGYMREALKGIFHHLFQEETHRIDAEVYEYNERSLHLLESLGFKREGIRRLAHYDEDNYYDIHVLGLLKSDWQEHVIKSARQAAVN</sequence>
<dbReference type="PANTHER" id="PTHR43415">
    <property type="entry name" value="SPERMIDINE N(1)-ACETYLTRANSFERASE"/>
    <property type="match status" value="1"/>
</dbReference>
<name>A0A1G9XUP3_9BACL</name>
<dbReference type="STRING" id="459525.SAMN04488137_2993"/>
<organism evidence="2 3">
    <name type="scientific">Fictibacillus solisalsi</name>
    <dbReference type="NCBI Taxonomy" id="459525"/>
    <lineage>
        <taxon>Bacteria</taxon>
        <taxon>Bacillati</taxon>
        <taxon>Bacillota</taxon>
        <taxon>Bacilli</taxon>
        <taxon>Bacillales</taxon>
        <taxon>Fictibacillaceae</taxon>
        <taxon>Fictibacillus</taxon>
    </lineage>
</organism>
<dbReference type="GO" id="GO:0016747">
    <property type="term" value="F:acyltransferase activity, transferring groups other than amino-acyl groups"/>
    <property type="evidence" value="ECO:0007669"/>
    <property type="project" value="InterPro"/>
</dbReference>
<evidence type="ECO:0000313" key="2">
    <source>
        <dbReference type="EMBL" id="SDM99953.1"/>
    </source>
</evidence>
<gene>
    <name evidence="2" type="ORF">SAMN04488137_2993</name>
</gene>
<dbReference type="AlphaFoldDB" id="A0A1G9XUP3"/>
<dbReference type="Proteomes" id="UP000199544">
    <property type="component" value="Unassembled WGS sequence"/>
</dbReference>
<keyword evidence="2" id="KW-0808">Transferase</keyword>
<evidence type="ECO:0000259" key="1">
    <source>
        <dbReference type="PROSITE" id="PS51186"/>
    </source>
</evidence>
<evidence type="ECO:0000313" key="3">
    <source>
        <dbReference type="Proteomes" id="UP000199544"/>
    </source>
</evidence>
<reference evidence="3" key="1">
    <citation type="submission" date="2016-10" db="EMBL/GenBank/DDBJ databases">
        <authorList>
            <person name="Varghese N."/>
            <person name="Submissions S."/>
        </authorList>
    </citation>
    <scope>NUCLEOTIDE SEQUENCE [LARGE SCALE GENOMIC DNA]</scope>
    <source>
        <strain evidence="3">CGMCC 1.6854</strain>
    </source>
</reference>
<dbReference type="PROSITE" id="PS51186">
    <property type="entry name" value="GNAT"/>
    <property type="match status" value="1"/>
</dbReference>
<proteinExistence type="predicted"/>
<dbReference type="PANTHER" id="PTHR43415:SF3">
    <property type="entry name" value="GNAT-FAMILY ACETYLTRANSFERASE"/>
    <property type="match status" value="1"/>
</dbReference>
<dbReference type="SUPFAM" id="SSF55729">
    <property type="entry name" value="Acyl-CoA N-acyltransferases (Nat)"/>
    <property type="match status" value="1"/>
</dbReference>
<dbReference type="Gene3D" id="3.40.630.30">
    <property type="match status" value="1"/>
</dbReference>
<dbReference type="InterPro" id="IPR000182">
    <property type="entry name" value="GNAT_dom"/>
</dbReference>
<accession>A0A1G9XUP3</accession>